<evidence type="ECO:0008006" key="4">
    <source>
        <dbReference type="Google" id="ProtNLM"/>
    </source>
</evidence>
<dbReference type="RefSeq" id="WP_253776807.1">
    <property type="nucleotide sequence ID" value="NZ_BAAAVE010000010.1"/>
</dbReference>
<evidence type="ECO:0000256" key="1">
    <source>
        <dbReference type="SAM" id="Phobius"/>
    </source>
</evidence>
<keyword evidence="1" id="KW-0472">Membrane</keyword>
<organism evidence="2 3">
    <name type="scientific">Nonomuraea roseoviolacea subsp. carminata</name>
    <dbReference type="NCBI Taxonomy" id="160689"/>
    <lineage>
        <taxon>Bacteria</taxon>
        <taxon>Bacillati</taxon>
        <taxon>Actinomycetota</taxon>
        <taxon>Actinomycetes</taxon>
        <taxon>Streptosporangiales</taxon>
        <taxon>Streptosporangiaceae</taxon>
        <taxon>Nonomuraea</taxon>
    </lineage>
</organism>
<accession>A0ABT1KAH8</accession>
<gene>
    <name evidence="2" type="ORF">HD595_007088</name>
</gene>
<evidence type="ECO:0000313" key="3">
    <source>
        <dbReference type="Proteomes" id="UP001320766"/>
    </source>
</evidence>
<reference evidence="2 3" key="1">
    <citation type="submission" date="2022-06" db="EMBL/GenBank/DDBJ databases">
        <title>Sequencing the genomes of 1000 actinobacteria strains.</title>
        <authorList>
            <person name="Klenk H.-P."/>
        </authorList>
    </citation>
    <scope>NUCLEOTIDE SEQUENCE [LARGE SCALE GENOMIC DNA]</scope>
    <source>
        <strain evidence="2 3">DSM 44170</strain>
    </source>
</reference>
<feature type="transmembrane region" description="Helical" evidence="1">
    <location>
        <begin position="87"/>
        <end position="106"/>
    </location>
</feature>
<keyword evidence="1" id="KW-0812">Transmembrane</keyword>
<feature type="transmembrane region" description="Helical" evidence="1">
    <location>
        <begin position="44"/>
        <end position="66"/>
    </location>
</feature>
<keyword evidence="1" id="KW-1133">Transmembrane helix</keyword>
<keyword evidence="3" id="KW-1185">Reference proteome</keyword>
<name>A0ABT1KAH8_9ACTN</name>
<protein>
    <recommendedName>
        <fullName evidence="4">PH domain-containing protein</fullName>
    </recommendedName>
</protein>
<sequence>MTHEEKRAWIRLVVAVVAYAAYAVVIIAGGTGGRPLAETPYEAALLWSVGGAVAASILAEIVMAAVNPGASRVRDVRDREIARFGDHVGQAFVAIGAIAAMLMAMAGWERFWIANAVYLCFVLSAVLGGFARVAAYRRSLPEW</sequence>
<proteinExistence type="predicted"/>
<dbReference type="EMBL" id="JAMZEC010000001">
    <property type="protein sequence ID" value="MCP2350966.1"/>
    <property type="molecule type" value="Genomic_DNA"/>
</dbReference>
<comment type="caution">
    <text evidence="2">The sequence shown here is derived from an EMBL/GenBank/DDBJ whole genome shotgun (WGS) entry which is preliminary data.</text>
</comment>
<evidence type="ECO:0000313" key="2">
    <source>
        <dbReference type="EMBL" id="MCP2350966.1"/>
    </source>
</evidence>
<feature type="transmembrane region" description="Helical" evidence="1">
    <location>
        <begin position="112"/>
        <end position="135"/>
    </location>
</feature>
<feature type="transmembrane region" description="Helical" evidence="1">
    <location>
        <begin position="12"/>
        <end position="32"/>
    </location>
</feature>
<dbReference type="Proteomes" id="UP001320766">
    <property type="component" value="Unassembled WGS sequence"/>
</dbReference>